<dbReference type="EMBL" id="MVBM01000001">
    <property type="protein sequence ID" value="OOK81688.1"/>
    <property type="molecule type" value="Genomic_DNA"/>
</dbReference>
<gene>
    <name evidence="1" type="ORF">BZL30_0899</name>
</gene>
<organism evidence="1 2">
    <name type="scientific">Mycobacterium kansasii</name>
    <dbReference type="NCBI Taxonomy" id="1768"/>
    <lineage>
        <taxon>Bacteria</taxon>
        <taxon>Bacillati</taxon>
        <taxon>Actinomycetota</taxon>
        <taxon>Actinomycetes</taxon>
        <taxon>Mycobacteriales</taxon>
        <taxon>Mycobacteriaceae</taxon>
        <taxon>Mycobacterium</taxon>
    </lineage>
</organism>
<accession>A0A1V3XRI0</accession>
<sequence>MPEGCPDDRLAGPPGRRDCAGRIHPALSVYSAVESALWLQFRRRNGGPLR</sequence>
<dbReference type="Proteomes" id="UP000189229">
    <property type="component" value="Unassembled WGS sequence"/>
</dbReference>
<comment type="caution">
    <text evidence="1">The sequence shown here is derived from an EMBL/GenBank/DDBJ whole genome shotgun (WGS) entry which is preliminary data.</text>
</comment>
<name>A0A1V3XRI0_MYCKA</name>
<reference evidence="1 2" key="1">
    <citation type="submission" date="2017-02" db="EMBL/GenBank/DDBJ databases">
        <title>Complete genome sequences of Mycobacterium kansasii strains isolated from rhesus macaques.</title>
        <authorList>
            <person name="Panda A."/>
            <person name="Nagaraj S."/>
            <person name="Zhao X."/>
            <person name="Tettelin H."/>
            <person name="Detolla L.J."/>
        </authorList>
    </citation>
    <scope>NUCLEOTIDE SEQUENCE [LARGE SCALE GENOMIC DNA]</scope>
    <source>
        <strain evidence="1 2">11-3813</strain>
    </source>
</reference>
<protein>
    <submittedName>
        <fullName evidence="1">Uncharacterized protein</fullName>
    </submittedName>
</protein>
<proteinExistence type="predicted"/>
<evidence type="ECO:0000313" key="1">
    <source>
        <dbReference type="EMBL" id="OOK81688.1"/>
    </source>
</evidence>
<dbReference type="AlphaFoldDB" id="A0A1V3XRI0"/>
<evidence type="ECO:0000313" key="2">
    <source>
        <dbReference type="Proteomes" id="UP000189229"/>
    </source>
</evidence>